<dbReference type="InterPro" id="IPR002172">
    <property type="entry name" value="LDrepeatLR_classA_rpt"/>
</dbReference>
<keyword evidence="1" id="KW-1015">Disulfide bond</keyword>
<reference evidence="5" key="1">
    <citation type="submission" date="2022-11" db="UniProtKB">
        <authorList>
            <consortium name="EnsemblMetazoa"/>
        </authorList>
    </citation>
    <scope>IDENTIFICATION</scope>
</reference>
<keyword evidence="4" id="KW-0472">Membrane</keyword>
<dbReference type="AlphaFoldDB" id="A0A914B1P2"/>
<dbReference type="InterPro" id="IPR036055">
    <property type="entry name" value="LDL_receptor-like_sf"/>
</dbReference>
<keyword evidence="6" id="KW-1185">Reference proteome</keyword>
<dbReference type="EnsemblMetazoa" id="XM_038213989.1">
    <property type="protein sequence ID" value="XP_038069917.1"/>
    <property type="gene ID" value="LOC119739158"/>
</dbReference>
<evidence type="ECO:0000313" key="6">
    <source>
        <dbReference type="Proteomes" id="UP000887568"/>
    </source>
</evidence>
<evidence type="ECO:0000256" key="1">
    <source>
        <dbReference type="ARBA" id="ARBA00023157"/>
    </source>
</evidence>
<comment type="caution">
    <text evidence="2">Lacks conserved residue(s) required for the propagation of feature annotation.</text>
</comment>
<protein>
    <submittedName>
        <fullName evidence="5">Uncharacterized protein</fullName>
    </submittedName>
</protein>
<evidence type="ECO:0000256" key="3">
    <source>
        <dbReference type="SAM" id="MobiDB-lite"/>
    </source>
</evidence>
<feature type="compositionally biased region" description="Basic and acidic residues" evidence="3">
    <location>
        <begin position="249"/>
        <end position="269"/>
    </location>
</feature>
<keyword evidence="4" id="KW-0812">Transmembrane</keyword>
<keyword evidence="4" id="KW-1133">Transmembrane helix</keyword>
<evidence type="ECO:0000256" key="2">
    <source>
        <dbReference type="PROSITE-ProRule" id="PRU00124"/>
    </source>
</evidence>
<dbReference type="OrthoDB" id="10489842at2759"/>
<dbReference type="GeneID" id="119739158"/>
<dbReference type="OMA" id="PECANGR"/>
<dbReference type="SUPFAM" id="SSF57424">
    <property type="entry name" value="LDL receptor-like module"/>
    <property type="match status" value="1"/>
</dbReference>
<organism evidence="5 6">
    <name type="scientific">Patiria miniata</name>
    <name type="common">Bat star</name>
    <name type="synonym">Asterina miniata</name>
    <dbReference type="NCBI Taxonomy" id="46514"/>
    <lineage>
        <taxon>Eukaryota</taxon>
        <taxon>Metazoa</taxon>
        <taxon>Echinodermata</taxon>
        <taxon>Eleutherozoa</taxon>
        <taxon>Asterozoa</taxon>
        <taxon>Asteroidea</taxon>
        <taxon>Valvatacea</taxon>
        <taxon>Valvatida</taxon>
        <taxon>Asterinidae</taxon>
        <taxon>Patiria</taxon>
    </lineage>
</organism>
<dbReference type="Proteomes" id="UP000887568">
    <property type="component" value="Unplaced"/>
</dbReference>
<dbReference type="RefSeq" id="XP_038069917.1">
    <property type="nucleotide sequence ID" value="XM_038213989.1"/>
</dbReference>
<feature type="transmembrane region" description="Helical" evidence="4">
    <location>
        <begin position="6"/>
        <end position="28"/>
    </location>
</feature>
<name>A0A914B1P2_PATMI</name>
<feature type="transmembrane region" description="Helical" evidence="4">
    <location>
        <begin position="90"/>
        <end position="113"/>
    </location>
</feature>
<feature type="region of interest" description="Disordered" evidence="3">
    <location>
        <begin position="243"/>
        <end position="271"/>
    </location>
</feature>
<evidence type="ECO:0000256" key="4">
    <source>
        <dbReference type="SAM" id="Phobius"/>
    </source>
</evidence>
<proteinExistence type="predicted"/>
<feature type="region of interest" description="Disordered" evidence="3">
    <location>
        <begin position="326"/>
        <end position="347"/>
    </location>
</feature>
<dbReference type="PROSITE" id="PS50068">
    <property type="entry name" value="LDLRA_2"/>
    <property type="match status" value="1"/>
</dbReference>
<evidence type="ECO:0000313" key="5">
    <source>
        <dbReference type="EnsemblMetazoa" id="XP_038069917.1"/>
    </source>
</evidence>
<feature type="region of interest" description="Disordered" evidence="3">
    <location>
        <begin position="129"/>
        <end position="151"/>
    </location>
</feature>
<accession>A0A914B1P2</accession>
<sequence>MICGAIGFTFWRCSVFLVSIVMIQIWVAGAASVSDKSQCFRCDEISPCLEQQYVCNSVPDCANGRDEQTTKGGGCSTEDEGLEDKYMLPVIYVTVGIIVLEIIGVFAIVMYILNVRCCKLACNLKSKEKRRPTRSTQQSGPVKRSHKHHGGWGHYYIKPRRAQALRPLPQIPIVGVDRGKPFHIPEPVFDPIVPQTVDAERQGQYYDNNTRLWPQSNQSFMKSSPEQPFCNSVWTDPVPLTMPTVTRMSTDENKDQPHLETNRRTKPEPHTIVNASSNDRGIVRSEPRRVVHHHHTTIKHLTVVVPTQTEMAGRMIEAATRATLSEITDDRPGTSDGRTASASDKQIVPLHRPRKGTNMYNIDNLC</sequence>